<accession>A0A2W2FDU1</accession>
<keyword evidence="4 5" id="KW-0472">Membrane</keyword>
<organism evidence="7 8">
    <name type="scientific">Micromonospora craterilacus</name>
    <dbReference type="NCBI Taxonomy" id="1655439"/>
    <lineage>
        <taxon>Bacteria</taxon>
        <taxon>Bacillati</taxon>
        <taxon>Actinomycetota</taxon>
        <taxon>Actinomycetes</taxon>
        <taxon>Micromonosporales</taxon>
        <taxon>Micromonosporaceae</taxon>
        <taxon>Micromonospora</taxon>
    </lineage>
</organism>
<comment type="subcellular location">
    <subcellularLocation>
        <location evidence="1">Endomembrane system</location>
        <topology evidence="1">Multi-pass membrane protein</topology>
    </subcellularLocation>
</comment>
<dbReference type="OrthoDB" id="3398801at2"/>
<keyword evidence="8" id="KW-1185">Reference proteome</keyword>
<comment type="caution">
    <text evidence="7">The sequence shown here is derived from an EMBL/GenBank/DDBJ whole genome shotgun (WGS) entry which is preliminary data.</text>
</comment>
<evidence type="ECO:0000256" key="2">
    <source>
        <dbReference type="ARBA" id="ARBA00022692"/>
    </source>
</evidence>
<feature type="transmembrane region" description="Helical" evidence="5">
    <location>
        <begin position="48"/>
        <end position="69"/>
    </location>
</feature>
<evidence type="ECO:0000313" key="8">
    <source>
        <dbReference type="Proteomes" id="UP000248924"/>
    </source>
</evidence>
<reference evidence="7 8" key="1">
    <citation type="submission" date="2018-01" db="EMBL/GenBank/DDBJ databases">
        <title>Draft genome sequence of Jishengella sp. NA12.</title>
        <authorList>
            <person name="Sahin N."/>
            <person name="Ay H."/>
            <person name="Saygin H."/>
        </authorList>
    </citation>
    <scope>NUCLEOTIDE SEQUENCE [LARGE SCALE GENOMIC DNA]</scope>
    <source>
        <strain evidence="7 8">NA12</strain>
    </source>
</reference>
<feature type="domain" description="DUF202" evidence="6">
    <location>
        <begin position="10"/>
        <end position="69"/>
    </location>
</feature>
<keyword evidence="3 5" id="KW-1133">Transmembrane helix</keyword>
<evidence type="ECO:0000256" key="3">
    <source>
        <dbReference type="ARBA" id="ARBA00022989"/>
    </source>
</evidence>
<proteinExistence type="predicted"/>
<dbReference type="AlphaFoldDB" id="A0A2W2FDU1"/>
<sequence>MNGAGAPARDPGLQPERTRLAWRRTALTVTVVAMLTVRLALAGGRAGAALAVLAVLGWGVTVTLCWRRATGSGVPGTGGRTLALVSLCAIGFALIGILLVLRGV</sequence>
<evidence type="ECO:0000256" key="4">
    <source>
        <dbReference type="ARBA" id="ARBA00023136"/>
    </source>
</evidence>
<name>A0A2W2FDU1_9ACTN</name>
<dbReference type="InterPro" id="IPR003807">
    <property type="entry name" value="DUF202"/>
</dbReference>
<dbReference type="EMBL" id="POTY01000015">
    <property type="protein sequence ID" value="PZG22858.1"/>
    <property type="molecule type" value="Genomic_DNA"/>
</dbReference>
<feature type="transmembrane region" description="Helical" evidence="5">
    <location>
        <begin position="81"/>
        <end position="101"/>
    </location>
</feature>
<feature type="transmembrane region" description="Helical" evidence="5">
    <location>
        <begin position="20"/>
        <end position="41"/>
    </location>
</feature>
<dbReference type="GO" id="GO:0012505">
    <property type="term" value="C:endomembrane system"/>
    <property type="evidence" value="ECO:0007669"/>
    <property type="project" value="UniProtKB-SubCell"/>
</dbReference>
<evidence type="ECO:0000259" key="6">
    <source>
        <dbReference type="Pfam" id="PF02656"/>
    </source>
</evidence>
<keyword evidence="2 5" id="KW-0812">Transmembrane</keyword>
<dbReference type="Pfam" id="PF02656">
    <property type="entry name" value="DUF202"/>
    <property type="match status" value="1"/>
</dbReference>
<dbReference type="RefSeq" id="WP_111212484.1">
    <property type="nucleotide sequence ID" value="NZ_POTY01000015.1"/>
</dbReference>
<evidence type="ECO:0000313" key="7">
    <source>
        <dbReference type="EMBL" id="PZG22858.1"/>
    </source>
</evidence>
<dbReference type="Proteomes" id="UP000248924">
    <property type="component" value="Unassembled WGS sequence"/>
</dbReference>
<evidence type="ECO:0000256" key="5">
    <source>
        <dbReference type="SAM" id="Phobius"/>
    </source>
</evidence>
<evidence type="ECO:0000256" key="1">
    <source>
        <dbReference type="ARBA" id="ARBA00004127"/>
    </source>
</evidence>
<gene>
    <name evidence="7" type="ORF">C1I95_04500</name>
</gene>
<protein>
    <recommendedName>
        <fullName evidence="6">DUF202 domain-containing protein</fullName>
    </recommendedName>
</protein>